<organism evidence="2 3">
    <name type="scientific">Candidatus Desulfaltia bathyphila</name>
    <dbReference type="NCBI Taxonomy" id="2841697"/>
    <lineage>
        <taxon>Bacteria</taxon>
        <taxon>Pseudomonadati</taxon>
        <taxon>Thermodesulfobacteriota</taxon>
        <taxon>Desulfobacteria</taxon>
        <taxon>Desulfobacterales</taxon>
        <taxon>Desulfobacterales incertae sedis</taxon>
        <taxon>Candidatus Desulfaltia</taxon>
    </lineage>
</organism>
<dbReference type="Gene3D" id="1.20.1440.60">
    <property type="entry name" value="23S rRNA-intervening sequence"/>
    <property type="match status" value="1"/>
</dbReference>
<protein>
    <submittedName>
        <fullName evidence="2">Four helix bundle protein</fullName>
    </submittedName>
</protein>
<comment type="caution">
    <text evidence="2">The sequence shown here is derived from an EMBL/GenBank/DDBJ whole genome shotgun (WGS) entry which is preliminary data.</text>
</comment>
<keyword evidence="1" id="KW-0472">Membrane</keyword>
<name>A0A8J6TBE5_9BACT</name>
<dbReference type="InterPro" id="IPR012657">
    <property type="entry name" value="23S_rRNA-intervening_sequence"/>
</dbReference>
<proteinExistence type="predicted"/>
<dbReference type="InterPro" id="IPR036583">
    <property type="entry name" value="23S_rRNA_IVS_sf"/>
</dbReference>
<evidence type="ECO:0000313" key="3">
    <source>
        <dbReference type="Proteomes" id="UP000603545"/>
    </source>
</evidence>
<dbReference type="SUPFAM" id="SSF158446">
    <property type="entry name" value="IVS-encoded protein-like"/>
    <property type="match status" value="1"/>
</dbReference>
<keyword evidence="1" id="KW-1133">Transmembrane helix</keyword>
<keyword evidence="1" id="KW-0812">Transmembrane</keyword>
<feature type="transmembrane region" description="Helical" evidence="1">
    <location>
        <begin position="47"/>
        <end position="65"/>
    </location>
</feature>
<dbReference type="Proteomes" id="UP000603545">
    <property type="component" value="Unassembled WGS sequence"/>
</dbReference>
<dbReference type="AlphaFoldDB" id="A0A8J6TBE5"/>
<accession>A0A8J6TBE5</accession>
<evidence type="ECO:0000256" key="1">
    <source>
        <dbReference type="SAM" id="Phobius"/>
    </source>
</evidence>
<reference evidence="2 3" key="1">
    <citation type="submission" date="2020-08" db="EMBL/GenBank/DDBJ databases">
        <title>Bridging the membrane lipid divide: bacteria of the FCB group superphylum have the potential to synthesize archaeal ether lipids.</title>
        <authorList>
            <person name="Villanueva L."/>
            <person name="Von Meijenfeldt F.A.B."/>
            <person name="Westbye A.B."/>
            <person name="Yadav S."/>
            <person name="Hopmans E.C."/>
            <person name="Dutilh B.E."/>
            <person name="Sinninghe Damste J.S."/>
        </authorList>
    </citation>
    <scope>NUCLEOTIDE SEQUENCE [LARGE SCALE GENOMIC DNA]</scope>
    <source>
        <strain evidence="2">NIOZ-UU82</strain>
    </source>
</reference>
<dbReference type="NCBIfam" id="TIGR02436">
    <property type="entry name" value="four helix bundle protein"/>
    <property type="match status" value="1"/>
</dbReference>
<sequence length="68" mass="7850">MKREPAKHFQDLIVWQKTHQFVLSSHHLSGSFPSDETYGLTSQFRRAAISIPANIPILLLFWILAPDF</sequence>
<gene>
    <name evidence="2" type="ORF">H8E80_03420</name>
</gene>
<dbReference type="Pfam" id="PF05635">
    <property type="entry name" value="23S_rRNA_IVP"/>
    <property type="match status" value="1"/>
</dbReference>
<dbReference type="EMBL" id="JACNLL010000035">
    <property type="protein sequence ID" value="MBC8199080.1"/>
    <property type="molecule type" value="Genomic_DNA"/>
</dbReference>
<evidence type="ECO:0000313" key="2">
    <source>
        <dbReference type="EMBL" id="MBC8199080.1"/>
    </source>
</evidence>